<evidence type="ECO:0000256" key="1">
    <source>
        <dbReference type="PROSITE-ProRule" id="PRU00235"/>
    </source>
</evidence>
<sequence>MFGWGVNLHGQLGLGSSLTSGFIPTPQRIVFFNDHICIQVACSLTHSIFLL</sequence>
<name>A0A815XZT3_9BILA</name>
<feature type="non-terminal residue" evidence="2">
    <location>
        <position position="51"/>
    </location>
</feature>
<evidence type="ECO:0000313" key="2">
    <source>
        <dbReference type="EMBL" id="CAF1564196.1"/>
    </source>
</evidence>
<dbReference type="AlphaFoldDB" id="A0A815XZT3"/>
<comment type="caution">
    <text evidence="2">The sequence shown here is derived from an EMBL/GenBank/DDBJ whole genome shotgun (WGS) entry which is preliminary data.</text>
</comment>
<feature type="repeat" description="RCC1" evidence="1">
    <location>
        <begin position="1"/>
        <end position="51"/>
    </location>
</feature>
<dbReference type="InterPro" id="IPR009091">
    <property type="entry name" value="RCC1/BLIP-II"/>
</dbReference>
<dbReference type="InterPro" id="IPR000408">
    <property type="entry name" value="Reg_chr_condens"/>
</dbReference>
<evidence type="ECO:0000313" key="3">
    <source>
        <dbReference type="Proteomes" id="UP000663845"/>
    </source>
</evidence>
<dbReference type="Gene3D" id="2.130.10.30">
    <property type="entry name" value="Regulator of chromosome condensation 1/beta-lactamase-inhibitor protein II"/>
    <property type="match status" value="1"/>
</dbReference>
<dbReference type="Proteomes" id="UP000663845">
    <property type="component" value="Unassembled WGS sequence"/>
</dbReference>
<protein>
    <submittedName>
        <fullName evidence="2">Uncharacterized protein</fullName>
    </submittedName>
</protein>
<dbReference type="EMBL" id="CAJNOG010007209">
    <property type="protein sequence ID" value="CAF1564196.1"/>
    <property type="molecule type" value="Genomic_DNA"/>
</dbReference>
<dbReference type="PROSITE" id="PS50012">
    <property type="entry name" value="RCC1_3"/>
    <property type="match status" value="1"/>
</dbReference>
<organism evidence="2 3">
    <name type="scientific">Adineta steineri</name>
    <dbReference type="NCBI Taxonomy" id="433720"/>
    <lineage>
        <taxon>Eukaryota</taxon>
        <taxon>Metazoa</taxon>
        <taxon>Spiralia</taxon>
        <taxon>Gnathifera</taxon>
        <taxon>Rotifera</taxon>
        <taxon>Eurotatoria</taxon>
        <taxon>Bdelloidea</taxon>
        <taxon>Adinetida</taxon>
        <taxon>Adinetidae</taxon>
        <taxon>Adineta</taxon>
    </lineage>
</organism>
<gene>
    <name evidence="2" type="ORF">JYZ213_LOCUS47053</name>
</gene>
<dbReference type="Pfam" id="PF00415">
    <property type="entry name" value="RCC1"/>
    <property type="match status" value="1"/>
</dbReference>
<dbReference type="SUPFAM" id="SSF50985">
    <property type="entry name" value="RCC1/BLIP-II"/>
    <property type="match status" value="1"/>
</dbReference>
<reference evidence="2" key="1">
    <citation type="submission" date="2021-02" db="EMBL/GenBank/DDBJ databases">
        <authorList>
            <person name="Nowell W R."/>
        </authorList>
    </citation>
    <scope>NUCLEOTIDE SEQUENCE</scope>
</reference>
<accession>A0A815XZT3</accession>
<proteinExistence type="predicted"/>